<evidence type="ECO:0000256" key="2">
    <source>
        <dbReference type="SAM" id="Phobius"/>
    </source>
</evidence>
<dbReference type="Proteomes" id="UP001180489">
    <property type="component" value="Unassembled WGS sequence"/>
</dbReference>
<sequence length="89" mass="9460">MHDMSASVSVAMAHLVPLAKEVDENKVTPGVLGFIVFAAMALAVWGLMKSMSRHMNRVDFKEPEKSEVRPAASADVSSTSAGRSTPDGD</sequence>
<comment type="caution">
    <text evidence="3">The sequence shown here is derived from an EMBL/GenBank/DDBJ whole genome shotgun (WGS) entry which is preliminary data.</text>
</comment>
<protein>
    <submittedName>
        <fullName evidence="3">Uncharacterized protein</fullName>
    </submittedName>
</protein>
<evidence type="ECO:0000313" key="3">
    <source>
        <dbReference type="EMBL" id="MDT0477431.1"/>
    </source>
</evidence>
<feature type="region of interest" description="Disordered" evidence="1">
    <location>
        <begin position="60"/>
        <end position="89"/>
    </location>
</feature>
<keyword evidence="2" id="KW-0472">Membrane</keyword>
<proteinExistence type="predicted"/>
<accession>A0ABU2UVX1</accession>
<name>A0ABU2UVX1_9ACTN</name>
<organism evidence="3 4">
    <name type="scientific">Streptomyces hintoniae</name>
    <dbReference type="NCBI Taxonomy" id="3075521"/>
    <lineage>
        <taxon>Bacteria</taxon>
        <taxon>Bacillati</taxon>
        <taxon>Actinomycetota</taxon>
        <taxon>Actinomycetes</taxon>
        <taxon>Kitasatosporales</taxon>
        <taxon>Streptomycetaceae</taxon>
        <taxon>Streptomyces</taxon>
    </lineage>
</organism>
<gene>
    <name evidence="3" type="ORF">RM863_35445</name>
</gene>
<keyword evidence="2" id="KW-1133">Transmembrane helix</keyword>
<evidence type="ECO:0000256" key="1">
    <source>
        <dbReference type="SAM" id="MobiDB-lite"/>
    </source>
</evidence>
<feature type="transmembrane region" description="Helical" evidence="2">
    <location>
        <begin position="29"/>
        <end position="48"/>
    </location>
</feature>
<keyword evidence="2" id="KW-0812">Transmembrane</keyword>
<dbReference type="EMBL" id="JAVRFF010000061">
    <property type="protein sequence ID" value="MDT0477431.1"/>
    <property type="molecule type" value="Genomic_DNA"/>
</dbReference>
<keyword evidence="4" id="KW-1185">Reference proteome</keyword>
<dbReference type="RefSeq" id="WP_311637638.1">
    <property type="nucleotide sequence ID" value="NZ_JAVRFF010000061.1"/>
</dbReference>
<evidence type="ECO:0000313" key="4">
    <source>
        <dbReference type="Proteomes" id="UP001180489"/>
    </source>
</evidence>
<reference evidence="3" key="1">
    <citation type="submission" date="2024-05" db="EMBL/GenBank/DDBJ databases">
        <title>30 novel species of actinomycetes from the DSMZ collection.</title>
        <authorList>
            <person name="Nouioui I."/>
        </authorList>
    </citation>
    <scope>NUCLEOTIDE SEQUENCE</scope>
    <source>
        <strain evidence="3">DSM 41014</strain>
    </source>
</reference>